<keyword evidence="1" id="KW-0812">Transmembrane</keyword>
<dbReference type="RefSeq" id="WP_344763116.1">
    <property type="nucleotide sequence ID" value="NZ_BAAAZE010000008.1"/>
</dbReference>
<protein>
    <recommendedName>
        <fullName evidence="4">40-residue YVTN family beta-propeller repeat-containing protein</fullName>
    </recommendedName>
</protein>
<gene>
    <name evidence="2" type="ORF">GCM10022212_19560</name>
</gene>
<dbReference type="InterPro" id="IPR051200">
    <property type="entry name" value="Host-pathogen_enzymatic-act"/>
</dbReference>
<organism evidence="2 3">
    <name type="scientific">Actimicrobium antarcticum</name>
    <dbReference type="NCBI Taxonomy" id="1051899"/>
    <lineage>
        <taxon>Bacteria</taxon>
        <taxon>Pseudomonadati</taxon>
        <taxon>Pseudomonadota</taxon>
        <taxon>Betaproteobacteria</taxon>
        <taxon>Burkholderiales</taxon>
        <taxon>Oxalobacteraceae</taxon>
        <taxon>Actimicrobium</taxon>
    </lineage>
</organism>
<keyword evidence="1" id="KW-1133">Transmembrane helix</keyword>
<name>A0ABP7T8W1_9BURK</name>
<evidence type="ECO:0000313" key="2">
    <source>
        <dbReference type="EMBL" id="GAA4022435.1"/>
    </source>
</evidence>
<keyword evidence="1" id="KW-0472">Membrane</keyword>
<sequence>MNTQATQLAHGGVRQPTGRTRCVILDQLMRFRFMAALLTLLSSAAFAAPFVYVGNSSTNEFSVTDMANFKTRVLFPLGGTTRIVANEASEKVFINTSTGITILDANNDKVLGKIAIPTPVTDLVADATGNRLYAISGAVVRVIDVVKLKIIAILTLPAATLALVADEDGVNAYALTPGKVNVIRARNGAPWTTIPVNQSATTLAIDQHGEKLYVASSGPTSANGNLGTAAVTVINTGNFKAEKIIPTAGLAADVHPNALQLSPKGDKVYVFGGGSTTTSVKYLVLDTVSGVARAVVVPITKSPQFNLTVYSGPTLLSPDGKKLYVGGGSSPNSSQIAEIDTATATNTRVLNMPSNGSEYHYLTGLSSSYTNRRLVLIGFIFEHRIHSAGEPHSVGFVDVDSGTTLANVTFQQSATSSRLYGDVLDPVDQREHSTTTVVEGAGSVPLNDTLTLVARVRGVAPTGRVVFRFVDDTDLTNDQIVRVRVKMNGDSATLTLPGCNQPWDDAALKKIACTSRFLVSARYRGDDDNLRSTSQDVVGFRF</sequence>
<accession>A0ABP7T8W1</accession>
<dbReference type="PANTHER" id="PTHR47197:SF3">
    <property type="entry name" value="DIHYDRO-HEME D1 DEHYDROGENASE"/>
    <property type="match status" value="1"/>
</dbReference>
<evidence type="ECO:0000313" key="3">
    <source>
        <dbReference type="Proteomes" id="UP001501353"/>
    </source>
</evidence>
<dbReference type="EMBL" id="BAAAZE010000008">
    <property type="protein sequence ID" value="GAA4022435.1"/>
    <property type="molecule type" value="Genomic_DNA"/>
</dbReference>
<dbReference type="InterPro" id="IPR011044">
    <property type="entry name" value="Quino_amine_DH_bsu"/>
</dbReference>
<evidence type="ECO:0000256" key="1">
    <source>
        <dbReference type="SAM" id="Phobius"/>
    </source>
</evidence>
<dbReference type="InterPro" id="IPR015943">
    <property type="entry name" value="WD40/YVTN_repeat-like_dom_sf"/>
</dbReference>
<dbReference type="Gene3D" id="2.130.10.10">
    <property type="entry name" value="YVTN repeat-like/Quinoprotein amine dehydrogenase"/>
    <property type="match status" value="2"/>
</dbReference>
<dbReference type="Proteomes" id="UP001501353">
    <property type="component" value="Unassembled WGS sequence"/>
</dbReference>
<dbReference type="SUPFAM" id="SSF50969">
    <property type="entry name" value="YVTN repeat-like/Quinoprotein amine dehydrogenase"/>
    <property type="match status" value="1"/>
</dbReference>
<proteinExistence type="predicted"/>
<reference evidence="3" key="1">
    <citation type="journal article" date="2019" name="Int. J. Syst. Evol. Microbiol.">
        <title>The Global Catalogue of Microorganisms (GCM) 10K type strain sequencing project: providing services to taxonomists for standard genome sequencing and annotation.</title>
        <authorList>
            <consortium name="The Broad Institute Genomics Platform"/>
            <consortium name="The Broad Institute Genome Sequencing Center for Infectious Disease"/>
            <person name="Wu L."/>
            <person name="Ma J."/>
        </authorList>
    </citation>
    <scope>NUCLEOTIDE SEQUENCE [LARGE SCALE GENOMIC DNA]</scope>
    <source>
        <strain evidence="3">JCM 16673</strain>
    </source>
</reference>
<feature type="transmembrane region" description="Helical" evidence="1">
    <location>
        <begin position="31"/>
        <end position="52"/>
    </location>
</feature>
<comment type="caution">
    <text evidence="2">The sequence shown here is derived from an EMBL/GenBank/DDBJ whole genome shotgun (WGS) entry which is preliminary data.</text>
</comment>
<evidence type="ECO:0008006" key="4">
    <source>
        <dbReference type="Google" id="ProtNLM"/>
    </source>
</evidence>
<keyword evidence="3" id="KW-1185">Reference proteome</keyword>
<dbReference type="PANTHER" id="PTHR47197">
    <property type="entry name" value="PROTEIN NIRF"/>
    <property type="match status" value="1"/>
</dbReference>